<feature type="transmembrane region" description="Helical" evidence="1">
    <location>
        <begin position="15"/>
        <end position="32"/>
    </location>
</feature>
<keyword evidence="3" id="KW-1185">Reference proteome</keyword>
<organism evidence="2 3">
    <name type="scientific">Saitozyma podzolica</name>
    <dbReference type="NCBI Taxonomy" id="1890683"/>
    <lineage>
        <taxon>Eukaryota</taxon>
        <taxon>Fungi</taxon>
        <taxon>Dikarya</taxon>
        <taxon>Basidiomycota</taxon>
        <taxon>Agaricomycotina</taxon>
        <taxon>Tremellomycetes</taxon>
        <taxon>Tremellales</taxon>
        <taxon>Trimorphomycetaceae</taxon>
        <taxon>Saitozyma</taxon>
    </lineage>
</organism>
<evidence type="ECO:0000256" key="1">
    <source>
        <dbReference type="SAM" id="Phobius"/>
    </source>
</evidence>
<protein>
    <recommendedName>
        <fullName evidence="4">Wax synthase domain-containing protein</fullName>
    </recommendedName>
</protein>
<keyword evidence="1" id="KW-0472">Membrane</keyword>
<proteinExistence type="predicted"/>
<name>A0A427Y3B0_9TREE</name>
<evidence type="ECO:0000313" key="3">
    <source>
        <dbReference type="Proteomes" id="UP000279259"/>
    </source>
</evidence>
<keyword evidence="1" id="KW-0812">Transmembrane</keyword>
<gene>
    <name evidence="2" type="ORF">EHS25_003743</name>
</gene>
<keyword evidence="1" id="KW-1133">Transmembrane helix</keyword>
<dbReference type="AlphaFoldDB" id="A0A427Y3B0"/>
<evidence type="ECO:0000313" key="2">
    <source>
        <dbReference type="EMBL" id="RSH85604.1"/>
    </source>
</evidence>
<dbReference type="Proteomes" id="UP000279259">
    <property type="component" value="Unassembled WGS sequence"/>
</dbReference>
<dbReference type="EMBL" id="RSCD01000019">
    <property type="protein sequence ID" value="RSH85604.1"/>
    <property type="molecule type" value="Genomic_DNA"/>
</dbReference>
<sequence length="312" mass="34411">MTPHLAVPLVPPPPTLILIAALLLPYGIAYLAHLPRTRLVRIGVYPLSLVCGLWVALAVEHPKLKLDDETAPSVLGVGSVGSSEARGLAAIKAMRIIMWHIGAATRYAFTTLPPVPHPLPRQPPFPRLRSTTAFRALDLLLNEYRHINLASSSPLQPSLRTYRQSLLYHLRCAVFHLLLIDLFSYPFFRVAPNTIGSPFHVGGEYYPIRADIAGALGVPELVVQIGATACLGLVTYHGIGSMWHISAILGIGSGVWVDEEWVELMDRPWMATSLSELWGKRYHQLMRVRGAMDMIQSLKLVGYHETGASTPR</sequence>
<dbReference type="OrthoDB" id="1077582at2759"/>
<dbReference type="STRING" id="1890683.A0A427Y3B0"/>
<reference evidence="2 3" key="1">
    <citation type="submission" date="2018-11" db="EMBL/GenBank/DDBJ databases">
        <title>Genome sequence of Saitozyma podzolica DSM 27192.</title>
        <authorList>
            <person name="Aliyu H."/>
            <person name="Gorte O."/>
            <person name="Ochsenreither K."/>
        </authorList>
    </citation>
    <scope>NUCLEOTIDE SEQUENCE [LARGE SCALE GENOMIC DNA]</scope>
    <source>
        <strain evidence="2 3">DSM 27192</strain>
    </source>
</reference>
<feature type="transmembrane region" description="Helical" evidence="1">
    <location>
        <begin position="39"/>
        <end position="59"/>
    </location>
</feature>
<evidence type="ECO:0008006" key="4">
    <source>
        <dbReference type="Google" id="ProtNLM"/>
    </source>
</evidence>
<accession>A0A427Y3B0</accession>
<comment type="caution">
    <text evidence="2">The sequence shown here is derived from an EMBL/GenBank/DDBJ whole genome shotgun (WGS) entry which is preliminary data.</text>
</comment>